<organism evidence="1 2">
    <name type="scientific">Muribaculum caecicola</name>
    <dbReference type="NCBI Taxonomy" id="3038144"/>
    <lineage>
        <taxon>Bacteria</taxon>
        <taxon>Pseudomonadati</taxon>
        <taxon>Bacteroidota</taxon>
        <taxon>Bacteroidia</taxon>
        <taxon>Bacteroidales</taxon>
        <taxon>Muribaculaceae</taxon>
        <taxon>Muribaculum</taxon>
    </lineage>
</organism>
<evidence type="ECO:0000313" key="2">
    <source>
        <dbReference type="Proteomes" id="UP000305401"/>
    </source>
</evidence>
<dbReference type="Proteomes" id="UP000305401">
    <property type="component" value="Unassembled WGS sequence"/>
</dbReference>
<keyword evidence="1" id="KW-0378">Hydrolase</keyword>
<keyword evidence="2" id="KW-1185">Reference proteome</keyword>
<accession>A0AC61S5I9</accession>
<sequence>MKYMASVFLSAVIAAGLAEMPSYACSRVVYVGDTTVQQPDSVLRIVGRSLDWRTPIPTNIYVYPKGMAKQGNTTANAVRWTSRYGAVYAVSYDGGITEGMNEKGLCVSGLFCRGAVYENGDTKGRPDMSLAVFIGWLLDMNATTDEVVAVLWERNFSISGSTFDGGTVSALHFGVTDVMGNSAIFEFEQGKLNIYRGKDMEMCILTNTPEYPQMMAINEYWNKIGGEHMLPGTVSSPDRFVRGWFFDHNVERTNNSADGLAISRSILSAISVPYHYTVQGEPDVSSTQWRSYANLRDRLYGFELVTNMGYFYVDLNKCDLRKGAPVMRLATAEWPGLAGDATSKLAPHMPFTPMY</sequence>
<protein>
    <submittedName>
        <fullName evidence="1">Linear amide C-N hydrolase</fullName>
    </submittedName>
</protein>
<gene>
    <name evidence="1" type="ORF">E5990_06010</name>
</gene>
<evidence type="ECO:0000313" key="1">
    <source>
        <dbReference type="EMBL" id="THG51461.1"/>
    </source>
</evidence>
<proteinExistence type="predicted"/>
<name>A0AC61S5I9_9BACT</name>
<reference evidence="1" key="1">
    <citation type="submission" date="2019-04" db="EMBL/GenBank/DDBJ databases">
        <title>Microbes associate with the intestines of laboratory mice.</title>
        <authorList>
            <person name="Navarre W."/>
            <person name="Wong E."/>
            <person name="Huang K.C."/>
            <person name="Tropini C."/>
            <person name="Ng K."/>
            <person name="Yu B."/>
        </authorList>
    </citation>
    <scope>NUCLEOTIDE SEQUENCE</scope>
    <source>
        <strain evidence="1">NM86_A22</strain>
    </source>
</reference>
<comment type="caution">
    <text evidence="1">The sequence shown here is derived from an EMBL/GenBank/DDBJ whole genome shotgun (WGS) entry which is preliminary data.</text>
</comment>
<dbReference type="EMBL" id="SSTG01000060">
    <property type="protein sequence ID" value="THG51461.1"/>
    <property type="molecule type" value="Genomic_DNA"/>
</dbReference>